<keyword evidence="3" id="KW-1185">Reference proteome</keyword>
<sequence length="342" mass="37145">MTVVRGFAAGDEGALVDAWNRAMPADPTTPGWFRDCVLLDPNFDPEGLRVAVTDAGEVAGCAYAVRRLTPPAPGTGLEPETGWIPFLFVAPEHRGGGLGRRLLDEVLAFLAGHGRTRVEFACYTPHYVLPGADPERYPAGCALLRQAGFETFSRPVAMDHGLAAYVTPDVVRALRERRESEGYRFRRPLDGELPELIRFAAEVFTPEWGEAIRRHGNPARLLVAVRESGAREGIVGRESGAREGIVGRESGAREGIVGFAAYGAYRGIAERFGPFGVDPAERGTGIGAILLHGAMTMMRAEGLHSSWFLWTGETGPAARLYAKAGYEVTRRFHVMRRTAEPG</sequence>
<dbReference type="CDD" id="cd04301">
    <property type="entry name" value="NAT_SF"/>
    <property type="match status" value="1"/>
</dbReference>
<reference evidence="2 3" key="1">
    <citation type="submission" date="2020-06" db="EMBL/GenBank/DDBJ databases">
        <title>Nonomuraea sp. SMC257, a novel actinomycete isolated from soil.</title>
        <authorList>
            <person name="Chanama M."/>
        </authorList>
    </citation>
    <scope>NUCLEOTIDE SEQUENCE [LARGE SCALE GENOMIC DNA]</scope>
    <source>
        <strain evidence="2 3">SMC257</strain>
    </source>
</reference>
<protein>
    <submittedName>
        <fullName evidence="2">GNAT family N-acetyltransferase</fullName>
    </submittedName>
</protein>
<feature type="domain" description="N-acetyltransferase" evidence="1">
    <location>
        <begin position="2"/>
        <end position="169"/>
    </location>
</feature>
<dbReference type="InterPro" id="IPR016181">
    <property type="entry name" value="Acyl_CoA_acyltransferase"/>
</dbReference>
<dbReference type="Pfam" id="PF13508">
    <property type="entry name" value="Acetyltransf_7"/>
    <property type="match status" value="1"/>
</dbReference>
<dbReference type="GO" id="GO:0016747">
    <property type="term" value="F:acyltransferase activity, transferring groups other than amino-acyl groups"/>
    <property type="evidence" value="ECO:0007669"/>
    <property type="project" value="InterPro"/>
</dbReference>
<dbReference type="PANTHER" id="PTHR43072">
    <property type="entry name" value="N-ACETYLTRANSFERASE"/>
    <property type="match status" value="1"/>
</dbReference>
<dbReference type="InterPro" id="IPR000182">
    <property type="entry name" value="GNAT_dom"/>
</dbReference>
<name>A0A7Y6M0Z6_9ACTN</name>
<dbReference type="Gene3D" id="3.40.630.30">
    <property type="match status" value="2"/>
</dbReference>
<feature type="domain" description="N-acetyltransferase" evidence="1">
    <location>
        <begin position="183"/>
        <end position="340"/>
    </location>
</feature>
<accession>A0A7Y6M0Z6</accession>
<evidence type="ECO:0000313" key="2">
    <source>
        <dbReference type="EMBL" id="NUW30542.1"/>
    </source>
</evidence>
<keyword evidence="2" id="KW-0808">Transferase</keyword>
<dbReference type="AlphaFoldDB" id="A0A7Y6M0Z6"/>
<dbReference type="PROSITE" id="PS51186">
    <property type="entry name" value="GNAT"/>
    <property type="match status" value="2"/>
</dbReference>
<organism evidence="2 3">
    <name type="scientific">Nonomuraea montanisoli</name>
    <dbReference type="NCBI Taxonomy" id="2741721"/>
    <lineage>
        <taxon>Bacteria</taxon>
        <taxon>Bacillati</taxon>
        <taxon>Actinomycetota</taxon>
        <taxon>Actinomycetes</taxon>
        <taxon>Streptosporangiales</taxon>
        <taxon>Streptosporangiaceae</taxon>
        <taxon>Nonomuraea</taxon>
    </lineage>
</organism>
<dbReference type="SUPFAM" id="SSF55729">
    <property type="entry name" value="Acyl-CoA N-acyltransferases (Nat)"/>
    <property type="match status" value="2"/>
</dbReference>
<gene>
    <name evidence="2" type="ORF">HTZ77_03760</name>
</gene>
<comment type="caution">
    <text evidence="2">The sequence shown here is derived from an EMBL/GenBank/DDBJ whole genome shotgun (WGS) entry which is preliminary data.</text>
</comment>
<dbReference type="Pfam" id="PF00583">
    <property type="entry name" value="Acetyltransf_1"/>
    <property type="match status" value="1"/>
</dbReference>
<evidence type="ECO:0000313" key="3">
    <source>
        <dbReference type="Proteomes" id="UP000586042"/>
    </source>
</evidence>
<dbReference type="RefSeq" id="WP_175588028.1">
    <property type="nucleotide sequence ID" value="NZ_JABWGN010000002.1"/>
</dbReference>
<dbReference type="Proteomes" id="UP000586042">
    <property type="component" value="Unassembled WGS sequence"/>
</dbReference>
<proteinExistence type="predicted"/>
<evidence type="ECO:0000259" key="1">
    <source>
        <dbReference type="PROSITE" id="PS51186"/>
    </source>
</evidence>
<dbReference type="EMBL" id="JABWGN010000002">
    <property type="protein sequence ID" value="NUW30542.1"/>
    <property type="molecule type" value="Genomic_DNA"/>
</dbReference>